<evidence type="ECO:0000313" key="2">
    <source>
        <dbReference type="Proteomes" id="UP001519345"/>
    </source>
</evidence>
<accession>A0ABS4IJ61</accession>
<keyword evidence="2" id="KW-1185">Reference proteome</keyword>
<evidence type="ECO:0000313" key="1">
    <source>
        <dbReference type="EMBL" id="MBP1970997.1"/>
    </source>
</evidence>
<proteinExistence type="predicted"/>
<reference evidence="1 2" key="1">
    <citation type="submission" date="2021-03" db="EMBL/GenBank/DDBJ databases">
        <title>Genomic Encyclopedia of Type Strains, Phase IV (KMG-IV): sequencing the most valuable type-strain genomes for metagenomic binning, comparative biology and taxonomic classification.</title>
        <authorList>
            <person name="Goeker M."/>
        </authorList>
    </citation>
    <scope>NUCLEOTIDE SEQUENCE [LARGE SCALE GENOMIC DNA]</scope>
    <source>
        <strain evidence="1 2">DSM 25609</strain>
    </source>
</reference>
<comment type="caution">
    <text evidence="1">The sequence shown here is derived from an EMBL/GenBank/DDBJ whole genome shotgun (WGS) entry which is preliminary data.</text>
</comment>
<dbReference type="EMBL" id="JAGGKX010000019">
    <property type="protein sequence ID" value="MBP1970997.1"/>
    <property type="molecule type" value="Genomic_DNA"/>
</dbReference>
<protein>
    <submittedName>
        <fullName evidence="1">Uncharacterized protein</fullName>
    </submittedName>
</protein>
<dbReference type="RefSeq" id="WP_209464073.1">
    <property type="nucleotide sequence ID" value="NZ_CP110224.1"/>
</dbReference>
<name>A0ABS4IJ61_9BACI</name>
<dbReference type="Proteomes" id="UP001519345">
    <property type="component" value="Unassembled WGS sequence"/>
</dbReference>
<gene>
    <name evidence="1" type="ORF">J2Z83_003134</name>
</gene>
<organism evidence="1 2">
    <name type="scientific">Virgibacillus natechei</name>
    <dbReference type="NCBI Taxonomy" id="1216297"/>
    <lineage>
        <taxon>Bacteria</taxon>
        <taxon>Bacillati</taxon>
        <taxon>Bacillota</taxon>
        <taxon>Bacilli</taxon>
        <taxon>Bacillales</taxon>
        <taxon>Bacillaceae</taxon>
        <taxon>Virgibacillus</taxon>
    </lineage>
</organism>
<sequence length="102" mass="11802">METRLDESLVVSGYQEFAEFILDDFNKHLLINTIENCIKGSEWPKSYFNLRDEFLPNIIGNDASSFFFWFALVGQKGQEHCPLVHLVLGQLTCPYVPQQEKC</sequence>